<evidence type="ECO:0000259" key="22">
    <source>
        <dbReference type="Pfam" id="PF00391"/>
    </source>
</evidence>
<dbReference type="InterPro" id="IPR036918">
    <property type="entry name" value="Pyrv_Knase_C_sf"/>
</dbReference>
<dbReference type="Pfam" id="PF00391">
    <property type="entry name" value="PEP-utilizers"/>
    <property type="match status" value="1"/>
</dbReference>
<evidence type="ECO:0000256" key="19">
    <source>
        <dbReference type="NCBIfam" id="TIGR01064"/>
    </source>
</evidence>
<evidence type="ECO:0000256" key="2">
    <source>
        <dbReference type="ARBA" id="ARBA00001958"/>
    </source>
</evidence>
<dbReference type="AlphaFoldDB" id="A0ABD5KXB1"/>
<dbReference type="FunFam" id="3.40.1380.20:FF:000007">
    <property type="entry name" value="Pyruvate kinase"/>
    <property type="match status" value="1"/>
</dbReference>
<keyword evidence="14 20" id="KW-0460">Magnesium</keyword>
<reference evidence="24 25" key="1">
    <citation type="submission" date="2024-05" db="EMBL/GenBank/DDBJ databases">
        <title>The mechanism of isolation and screening of efficient mineral weathering bacteria priestia aryabhattai c4-10 with weathered biotite.</title>
        <authorList>
            <person name="Yang S."/>
        </authorList>
    </citation>
    <scope>NUCLEOTIDE SEQUENCE [LARGE SCALE GENOMIC DNA]</scope>
    <source>
        <strain evidence="24 25">C4-10</strain>
    </source>
</reference>
<sequence>MRKTKIVCTIGPASESVEKLVELINSGLNVCRLNFSHGDFEEHGARIVNIREAAKQTGKTVGILLDTKGPEIRTNTMENGAIELEEGAEIIVSMTEVVGTTEKFSITYPGLIDDVHVGSKILLDDGLIGLEVLDINKTDGEIKTKVLNPGTLKNKKGVNVPNVSVNLPGITEKDANDIVFGIEQGIDFIAASFVRRASDVLEIRELLEKHNAAHIQIISKIENQEGVDNIKEILEVSDGLMVARGDLGVEIPAEEVPLVQKDLIKQCNALGKPVITATQMLDSMQRNPRPTRAEASDVANAIFDGTDAIMLSGETAAGSYPVEAVQTMHSIASRAEQALNYSEILQQRSKQVGPSITDAIGQSVVHTALNLNASAIVAPTESGYTAKIVSKYRPQSPIVAVAANDSVARRLSLVWGVTPVVGERVSTIDDMLDHAVNDAVKTGVVAHGDLVVITAGVPVGESGATNLMKVQVVGDVLAKGQGIGRKAAVGKVVIAKTAEEANAKMTEGAILVTNSTDRDMISAIEKAGALITEEGGLTSHAAVVGLNLSIPVIVGVENATSVFSEDQDITVDASRGVVYNGHASVL</sequence>
<dbReference type="Gene3D" id="3.20.20.60">
    <property type="entry name" value="Phosphoenolpyruvate-binding domains"/>
    <property type="match status" value="1"/>
</dbReference>
<name>A0ABD5KXB1_PRIAR</name>
<evidence type="ECO:0000256" key="5">
    <source>
        <dbReference type="ARBA" id="ARBA00008663"/>
    </source>
</evidence>
<keyword evidence="9 20" id="KW-0808">Transferase</keyword>
<evidence type="ECO:0000259" key="23">
    <source>
        <dbReference type="Pfam" id="PF02887"/>
    </source>
</evidence>
<evidence type="ECO:0000256" key="12">
    <source>
        <dbReference type="ARBA" id="ARBA00022777"/>
    </source>
</evidence>
<evidence type="ECO:0000256" key="14">
    <source>
        <dbReference type="ARBA" id="ARBA00022842"/>
    </source>
</evidence>
<evidence type="ECO:0000313" key="24">
    <source>
        <dbReference type="EMBL" id="MEN3155885.1"/>
    </source>
</evidence>
<evidence type="ECO:0000256" key="7">
    <source>
        <dbReference type="ARBA" id="ARBA00012142"/>
    </source>
</evidence>
<evidence type="ECO:0000256" key="13">
    <source>
        <dbReference type="ARBA" id="ARBA00022840"/>
    </source>
</evidence>
<dbReference type="Gene3D" id="2.40.33.10">
    <property type="entry name" value="PK beta-barrel domain-like"/>
    <property type="match status" value="1"/>
</dbReference>
<comment type="pathway">
    <text evidence="3 20">Carbohydrate degradation; glycolysis; pyruvate from D-glyceraldehyde 3-phosphate: step 5/5.</text>
</comment>
<dbReference type="FunFam" id="3.20.20.60:FF:000001">
    <property type="entry name" value="Pyruvate kinase"/>
    <property type="match status" value="1"/>
</dbReference>
<proteinExistence type="inferred from homology"/>
<dbReference type="GO" id="GO:0005524">
    <property type="term" value="F:ATP binding"/>
    <property type="evidence" value="ECO:0007669"/>
    <property type="project" value="UniProtKB-KW"/>
</dbReference>
<dbReference type="InterPro" id="IPR018209">
    <property type="entry name" value="Pyrv_Knase_AS"/>
</dbReference>
<evidence type="ECO:0000256" key="9">
    <source>
        <dbReference type="ARBA" id="ARBA00022679"/>
    </source>
</evidence>
<dbReference type="RefSeq" id="WP_033579617.1">
    <property type="nucleotide sequence ID" value="NZ_CP025621.1"/>
</dbReference>
<dbReference type="Pfam" id="PF02887">
    <property type="entry name" value="PK_C"/>
    <property type="match status" value="1"/>
</dbReference>
<evidence type="ECO:0000256" key="6">
    <source>
        <dbReference type="ARBA" id="ARBA00011881"/>
    </source>
</evidence>
<reference evidence="24 25" key="2">
    <citation type="submission" date="2024-05" db="EMBL/GenBank/DDBJ databases">
        <authorList>
            <person name="Zheng X."/>
        </authorList>
    </citation>
    <scope>NUCLEOTIDE SEQUENCE [LARGE SCALE GENOMIC DNA]</scope>
    <source>
        <strain evidence="24 25">C4-10</strain>
    </source>
</reference>
<comment type="similarity">
    <text evidence="4">In the C-terminal section; belongs to the PEP-utilizing enzyme family.</text>
</comment>
<dbReference type="EC" id="2.7.1.40" evidence="7 19"/>
<evidence type="ECO:0000256" key="17">
    <source>
        <dbReference type="ARBA" id="ARBA00023317"/>
    </source>
</evidence>
<gene>
    <name evidence="24" type="primary">pyk</name>
    <name evidence="24" type="ORF">ABDD91_23810</name>
</gene>
<keyword evidence="15" id="KW-0630">Potassium</keyword>
<protein>
    <recommendedName>
        <fullName evidence="8 19">Pyruvate kinase</fullName>
        <ecNumber evidence="7 19">2.7.1.40</ecNumber>
    </recommendedName>
</protein>
<dbReference type="FunFam" id="2.40.33.10:FF:000001">
    <property type="entry name" value="Pyruvate kinase"/>
    <property type="match status" value="1"/>
</dbReference>
<evidence type="ECO:0000256" key="3">
    <source>
        <dbReference type="ARBA" id="ARBA00004997"/>
    </source>
</evidence>
<dbReference type="GO" id="GO:0004743">
    <property type="term" value="F:pyruvate kinase activity"/>
    <property type="evidence" value="ECO:0007669"/>
    <property type="project" value="UniProtKB-UniRule"/>
</dbReference>
<dbReference type="InterPro" id="IPR015813">
    <property type="entry name" value="Pyrv/PenolPyrv_kinase-like_dom"/>
</dbReference>
<dbReference type="PANTHER" id="PTHR11817">
    <property type="entry name" value="PYRUVATE KINASE"/>
    <property type="match status" value="1"/>
</dbReference>
<evidence type="ECO:0000256" key="20">
    <source>
        <dbReference type="RuleBase" id="RU000504"/>
    </source>
</evidence>
<dbReference type="GO" id="GO:0016301">
    <property type="term" value="F:kinase activity"/>
    <property type="evidence" value="ECO:0007669"/>
    <property type="project" value="UniProtKB-KW"/>
</dbReference>
<dbReference type="Gene3D" id="3.40.1380.20">
    <property type="entry name" value="Pyruvate kinase, C-terminal domain"/>
    <property type="match status" value="1"/>
</dbReference>
<dbReference type="NCBIfam" id="NF004491">
    <property type="entry name" value="PRK05826.1"/>
    <property type="match status" value="1"/>
</dbReference>
<dbReference type="SUPFAM" id="SSF50800">
    <property type="entry name" value="PK beta-barrel domain-like"/>
    <property type="match status" value="1"/>
</dbReference>
<evidence type="ECO:0000256" key="10">
    <source>
        <dbReference type="ARBA" id="ARBA00022723"/>
    </source>
</evidence>
<dbReference type="NCBIfam" id="NF004978">
    <property type="entry name" value="PRK06354.1"/>
    <property type="match status" value="1"/>
</dbReference>
<dbReference type="Pfam" id="PF00224">
    <property type="entry name" value="PK"/>
    <property type="match status" value="1"/>
</dbReference>
<dbReference type="SUPFAM" id="SSF52009">
    <property type="entry name" value="Phosphohistidine domain"/>
    <property type="match status" value="1"/>
</dbReference>
<evidence type="ECO:0000256" key="16">
    <source>
        <dbReference type="ARBA" id="ARBA00023152"/>
    </source>
</evidence>
<keyword evidence="12 20" id="KW-0418">Kinase</keyword>
<accession>A0ABD5KXB1</accession>
<dbReference type="PROSITE" id="PS00110">
    <property type="entry name" value="PYRUVATE_KINASE"/>
    <property type="match status" value="1"/>
</dbReference>
<dbReference type="SUPFAM" id="SSF52935">
    <property type="entry name" value="PK C-terminal domain-like"/>
    <property type="match status" value="1"/>
</dbReference>
<evidence type="ECO:0000256" key="8">
    <source>
        <dbReference type="ARBA" id="ARBA00018587"/>
    </source>
</evidence>
<dbReference type="InterPro" id="IPR015793">
    <property type="entry name" value="Pyrv_Knase_brl"/>
</dbReference>
<dbReference type="Proteomes" id="UP001418804">
    <property type="component" value="Unassembled WGS sequence"/>
</dbReference>
<keyword evidence="11" id="KW-0547">Nucleotide-binding</keyword>
<dbReference type="FunFam" id="3.50.30.10:FF:000004">
    <property type="entry name" value="Pyruvate kinase"/>
    <property type="match status" value="1"/>
</dbReference>
<feature type="domain" description="PEP-utilising enzyme mobile" evidence="22">
    <location>
        <begin position="506"/>
        <end position="576"/>
    </location>
</feature>
<dbReference type="InterPro" id="IPR015806">
    <property type="entry name" value="Pyrv_Knase_insert_dom_sf"/>
</dbReference>
<feature type="domain" description="Pyruvate kinase C-terminal" evidence="23">
    <location>
        <begin position="358"/>
        <end position="470"/>
    </location>
</feature>
<dbReference type="InterPro" id="IPR001697">
    <property type="entry name" value="Pyr_Knase"/>
</dbReference>
<dbReference type="CDD" id="cd00288">
    <property type="entry name" value="Pyruvate_Kinase"/>
    <property type="match status" value="1"/>
</dbReference>
<keyword evidence="10" id="KW-0479">Metal-binding</keyword>
<keyword evidence="13" id="KW-0067">ATP-binding</keyword>
<dbReference type="InterPro" id="IPR036637">
    <property type="entry name" value="Phosphohistidine_dom_sf"/>
</dbReference>
<dbReference type="GO" id="GO:0000287">
    <property type="term" value="F:magnesium ion binding"/>
    <property type="evidence" value="ECO:0007669"/>
    <property type="project" value="UniProtKB-UniRule"/>
</dbReference>
<dbReference type="InterPro" id="IPR008279">
    <property type="entry name" value="PEP-util_enz_mobile_dom"/>
</dbReference>
<dbReference type="InterPro" id="IPR011037">
    <property type="entry name" value="Pyrv_Knase-like_insert_dom_sf"/>
</dbReference>
<comment type="catalytic activity">
    <reaction evidence="18 20">
        <text>pyruvate + ATP = phosphoenolpyruvate + ADP + H(+)</text>
        <dbReference type="Rhea" id="RHEA:18157"/>
        <dbReference type="ChEBI" id="CHEBI:15361"/>
        <dbReference type="ChEBI" id="CHEBI:15378"/>
        <dbReference type="ChEBI" id="CHEBI:30616"/>
        <dbReference type="ChEBI" id="CHEBI:58702"/>
        <dbReference type="ChEBI" id="CHEBI:456216"/>
        <dbReference type="EC" id="2.7.1.40"/>
    </reaction>
</comment>
<dbReference type="InterPro" id="IPR015795">
    <property type="entry name" value="Pyrv_Knase_C"/>
</dbReference>
<evidence type="ECO:0000256" key="11">
    <source>
        <dbReference type="ARBA" id="ARBA00022741"/>
    </source>
</evidence>
<comment type="caution">
    <text evidence="24">The sequence shown here is derived from an EMBL/GenBank/DDBJ whole genome shotgun (WGS) entry which is preliminary data.</text>
</comment>
<feature type="domain" description="Pyruvate kinase barrel" evidence="21">
    <location>
        <begin position="1"/>
        <end position="325"/>
    </location>
</feature>
<evidence type="ECO:0000256" key="1">
    <source>
        <dbReference type="ARBA" id="ARBA00001946"/>
    </source>
</evidence>
<evidence type="ECO:0000256" key="15">
    <source>
        <dbReference type="ARBA" id="ARBA00022958"/>
    </source>
</evidence>
<dbReference type="GO" id="GO:0006950">
    <property type="term" value="P:response to stress"/>
    <property type="evidence" value="ECO:0007669"/>
    <property type="project" value="UniProtKB-ARBA"/>
</dbReference>
<dbReference type="GO" id="GO:0030955">
    <property type="term" value="F:potassium ion binding"/>
    <property type="evidence" value="ECO:0007669"/>
    <property type="project" value="UniProtKB-UniRule"/>
</dbReference>
<comment type="similarity">
    <text evidence="5 20">Belongs to the pyruvate kinase family.</text>
</comment>
<organism evidence="24 25">
    <name type="scientific">Priestia aryabhattai</name>
    <name type="common">Bacillus aryabhattai</name>
    <dbReference type="NCBI Taxonomy" id="412384"/>
    <lineage>
        <taxon>Bacteria</taxon>
        <taxon>Bacillati</taxon>
        <taxon>Bacillota</taxon>
        <taxon>Bacilli</taxon>
        <taxon>Bacillales</taxon>
        <taxon>Bacillaceae</taxon>
        <taxon>Priestia</taxon>
    </lineage>
</organism>
<dbReference type="Gene3D" id="3.50.30.10">
    <property type="entry name" value="Phosphohistidine domain"/>
    <property type="match status" value="1"/>
</dbReference>
<evidence type="ECO:0000259" key="21">
    <source>
        <dbReference type="Pfam" id="PF00224"/>
    </source>
</evidence>
<evidence type="ECO:0000313" key="25">
    <source>
        <dbReference type="Proteomes" id="UP001418804"/>
    </source>
</evidence>
<keyword evidence="16 20" id="KW-0324">Glycolysis</keyword>
<dbReference type="PRINTS" id="PR01050">
    <property type="entry name" value="PYRUVTKNASE"/>
</dbReference>
<evidence type="ECO:0000256" key="18">
    <source>
        <dbReference type="ARBA" id="ARBA00048152"/>
    </source>
</evidence>
<dbReference type="EMBL" id="JBDIVD010000001">
    <property type="protein sequence ID" value="MEN3155885.1"/>
    <property type="molecule type" value="Genomic_DNA"/>
</dbReference>
<dbReference type="SUPFAM" id="SSF51621">
    <property type="entry name" value="Phosphoenolpyruvate/pyruvate domain"/>
    <property type="match status" value="1"/>
</dbReference>
<keyword evidence="17 24" id="KW-0670">Pyruvate</keyword>
<comment type="cofactor">
    <cofactor evidence="2">
        <name>K(+)</name>
        <dbReference type="ChEBI" id="CHEBI:29103"/>
    </cofactor>
</comment>
<dbReference type="NCBIfam" id="TIGR01064">
    <property type="entry name" value="pyruv_kin"/>
    <property type="match status" value="1"/>
</dbReference>
<comment type="subunit">
    <text evidence="6">Homotetramer.</text>
</comment>
<evidence type="ECO:0000256" key="4">
    <source>
        <dbReference type="ARBA" id="ARBA00006237"/>
    </source>
</evidence>
<dbReference type="InterPro" id="IPR040442">
    <property type="entry name" value="Pyrv_kinase-like_dom_sf"/>
</dbReference>
<comment type="cofactor">
    <cofactor evidence="1">
        <name>Mg(2+)</name>
        <dbReference type="ChEBI" id="CHEBI:18420"/>
    </cofactor>
</comment>